<name>A0A6L2JS70_TANCI</name>
<feature type="compositionally biased region" description="Basic and acidic residues" evidence="1">
    <location>
        <begin position="622"/>
        <end position="635"/>
    </location>
</feature>
<dbReference type="PANTHER" id="PTHR33240:SF15">
    <property type="entry name" value="GAG-PRO-LIKE PROTEIN"/>
    <property type="match status" value="1"/>
</dbReference>
<feature type="compositionally biased region" description="Polar residues" evidence="1">
    <location>
        <begin position="231"/>
        <end position="251"/>
    </location>
</feature>
<dbReference type="PANTHER" id="PTHR33240">
    <property type="entry name" value="OS08G0508500 PROTEIN"/>
    <property type="match status" value="1"/>
</dbReference>
<dbReference type="EMBL" id="BKCJ010001239">
    <property type="protein sequence ID" value="GEU39948.1"/>
    <property type="molecule type" value="Genomic_DNA"/>
</dbReference>
<comment type="caution">
    <text evidence="2">The sequence shown here is derived from an EMBL/GenBank/DDBJ whole genome shotgun (WGS) entry which is preliminary data.</text>
</comment>
<organism evidence="2">
    <name type="scientific">Tanacetum cinerariifolium</name>
    <name type="common">Dalmatian daisy</name>
    <name type="synonym">Chrysanthemum cinerariifolium</name>
    <dbReference type="NCBI Taxonomy" id="118510"/>
    <lineage>
        <taxon>Eukaryota</taxon>
        <taxon>Viridiplantae</taxon>
        <taxon>Streptophyta</taxon>
        <taxon>Embryophyta</taxon>
        <taxon>Tracheophyta</taxon>
        <taxon>Spermatophyta</taxon>
        <taxon>Magnoliopsida</taxon>
        <taxon>eudicotyledons</taxon>
        <taxon>Gunneridae</taxon>
        <taxon>Pentapetalae</taxon>
        <taxon>asterids</taxon>
        <taxon>campanulids</taxon>
        <taxon>Asterales</taxon>
        <taxon>Asteraceae</taxon>
        <taxon>Asteroideae</taxon>
        <taxon>Anthemideae</taxon>
        <taxon>Anthemidinae</taxon>
        <taxon>Tanacetum</taxon>
    </lineage>
</organism>
<feature type="region of interest" description="Disordered" evidence="1">
    <location>
        <begin position="621"/>
        <end position="641"/>
    </location>
</feature>
<feature type="compositionally biased region" description="Basic and acidic residues" evidence="1">
    <location>
        <begin position="363"/>
        <end position="382"/>
    </location>
</feature>
<evidence type="ECO:0000256" key="1">
    <source>
        <dbReference type="SAM" id="MobiDB-lite"/>
    </source>
</evidence>
<gene>
    <name evidence="2" type="ORF">Tci_011926</name>
</gene>
<feature type="region of interest" description="Disordered" evidence="1">
    <location>
        <begin position="355"/>
        <end position="382"/>
    </location>
</feature>
<dbReference type="AlphaFoldDB" id="A0A6L2JS70"/>
<proteinExistence type="predicted"/>
<sequence length="641" mass="72937">MGIRHVKTHTLRDEVFEETRAKWRLPRDLQRLVPSKPSQITSKPLYLLFWHEKKEITPPSGFSTLTSIPNVSTSELSPVTPFVFSATTPENTSLTYRASTSANPNPMISPAFVEANYKILKSLLRERQKQIPNEDLRTELEYFGEEYDEEREMELRPKQIRETTPPLRMRSPRVRRQRERVVWFEETLSTEGGRIERNAEGGRPSELGARENGGQGMNLSPLLAAHLGRNENGQPPQSSLTSVNRGHQPSTNIGEIYPLTNSHEADLPFIYKGLMEKTYTWIDEREVATNGTPNDRRQIFKRSKKTSWDNNRGHKSRDRFSPYRGPNHGLLFNLSKSPREILATEKIEEAVKSGQHSHLVKGIKKERSKASDTRWGEEKKDKGNNNSLATVIIKPRILGRQVNRVYMDSGSSCKVIYEHCFLKLKPSIKASKVDSMVPLVVFSGEHSWTVGEVPLEITIGDAPFSRTETLNFVIVRSNSPNNLLLRRTAMQKMGIIVSTIHGAIKFHTTGGIGIVFLMYGSDKVRKGLKKVKEVSLADVKGILSHITPIKQKRRGLGPDRSTVAYKEVEELMKAGILQRVKNQTWVANPVMVESLSWFRLKCFLDAYKGYHQIQMAKEEEEEKHLSSQEKERSAIEKCLST</sequence>
<dbReference type="SUPFAM" id="SSF56672">
    <property type="entry name" value="DNA/RNA polymerases"/>
    <property type="match status" value="1"/>
</dbReference>
<evidence type="ECO:0008006" key="3">
    <source>
        <dbReference type="Google" id="ProtNLM"/>
    </source>
</evidence>
<accession>A0A6L2JS70</accession>
<evidence type="ECO:0000313" key="2">
    <source>
        <dbReference type="EMBL" id="GEU39948.1"/>
    </source>
</evidence>
<reference evidence="2" key="1">
    <citation type="journal article" date="2019" name="Sci. Rep.">
        <title>Draft genome of Tanacetum cinerariifolium, the natural source of mosquito coil.</title>
        <authorList>
            <person name="Yamashiro T."/>
            <person name="Shiraishi A."/>
            <person name="Satake H."/>
            <person name="Nakayama K."/>
        </authorList>
    </citation>
    <scope>NUCLEOTIDE SEQUENCE</scope>
</reference>
<dbReference type="InterPro" id="IPR043502">
    <property type="entry name" value="DNA/RNA_pol_sf"/>
</dbReference>
<protein>
    <recommendedName>
        <fullName evidence="3">Reverse transcriptase domain-containing protein</fullName>
    </recommendedName>
</protein>
<feature type="region of interest" description="Disordered" evidence="1">
    <location>
        <begin position="194"/>
        <end position="251"/>
    </location>
</feature>